<evidence type="ECO:0000313" key="3">
    <source>
        <dbReference type="Proteomes" id="UP000684084"/>
    </source>
</evidence>
<proteinExistence type="predicted"/>
<dbReference type="EMBL" id="CAGKOT010000001">
    <property type="protein sequence ID" value="CAB5298991.1"/>
    <property type="molecule type" value="Genomic_DNA"/>
</dbReference>
<evidence type="ECO:0000313" key="2">
    <source>
        <dbReference type="EMBL" id="CAB5298991.1"/>
    </source>
</evidence>
<dbReference type="Proteomes" id="UP000684084">
    <property type="component" value="Unassembled WGS sequence"/>
</dbReference>
<dbReference type="OrthoDB" id="2303138at2759"/>
<gene>
    <name evidence="2" type="ORF">CHRIB12_LOCUS698</name>
</gene>
<evidence type="ECO:0000256" key="1">
    <source>
        <dbReference type="SAM" id="MobiDB-lite"/>
    </source>
</evidence>
<accession>A0A915YP14</accession>
<dbReference type="AlphaFoldDB" id="A0A915YP14"/>
<name>A0A915YP14_9GLOM</name>
<protein>
    <submittedName>
        <fullName evidence="2">Uncharacterized protein</fullName>
    </submittedName>
</protein>
<sequence length="68" mass="7811">MFIFLCKYKECHEVNSGDECSVKDNSEIMLAEKMKCGSKRKKADWAWPGIEPGTSRNSEDNPKRESCH</sequence>
<feature type="region of interest" description="Disordered" evidence="1">
    <location>
        <begin position="46"/>
        <end position="68"/>
    </location>
</feature>
<organism evidence="2 3">
    <name type="scientific">Rhizophagus irregularis</name>
    <dbReference type="NCBI Taxonomy" id="588596"/>
    <lineage>
        <taxon>Eukaryota</taxon>
        <taxon>Fungi</taxon>
        <taxon>Fungi incertae sedis</taxon>
        <taxon>Mucoromycota</taxon>
        <taxon>Glomeromycotina</taxon>
        <taxon>Glomeromycetes</taxon>
        <taxon>Glomerales</taxon>
        <taxon>Glomeraceae</taxon>
        <taxon>Rhizophagus</taxon>
    </lineage>
</organism>
<comment type="caution">
    <text evidence="2">The sequence shown here is derived from an EMBL/GenBank/DDBJ whole genome shotgun (WGS) entry which is preliminary data.</text>
</comment>
<reference evidence="2" key="1">
    <citation type="submission" date="2020-05" db="EMBL/GenBank/DDBJ databases">
        <authorList>
            <person name="Rincon C."/>
            <person name="Sanders R I."/>
            <person name="Robbins C."/>
            <person name="Chaturvedi A."/>
        </authorList>
    </citation>
    <scope>NUCLEOTIDE SEQUENCE</scope>
    <source>
        <strain evidence="2">CHB12</strain>
    </source>
</reference>
<feature type="compositionally biased region" description="Basic and acidic residues" evidence="1">
    <location>
        <begin position="57"/>
        <end position="68"/>
    </location>
</feature>